<evidence type="ECO:0000313" key="1">
    <source>
        <dbReference type="EMBL" id="UOF00124.1"/>
    </source>
</evidence>
<dbReference type="GO" id="GO:0016787">
    <property type="term" value="F:hydrolase activity"/>
    <property type="evidence" value="ECO:0007669"/>
    <property type="project" value="UniProtKB-KW"/>
</dbReference>
<organism evidence="1 2">
    <name type="scientific">Bdellovibrio reynosensis</name>
    <dbReference type="NCBI Taxonomy" id="2835041"/>
    <lineage>
        <taxon>Bacteria</taxon>
        <taxon>Pseudomonadati</taxon>
        <taxon>Bdellovibrionota</taxon>
        <taxon>Bdellovibrionia</taxon>
        <taxon>Bdellovibrionales</taxon>
        <taxon>Pseudobdellovibrionaceae</taxon>
        <taxon>Bdellovibrio</taxon>
    </lineage>
</organism>
<keyword evidence="2" id="KW-1185">Reference proteome</keyword>
<proteinExistence type="predicted"/>
<name>A0ABY4C5L8_9BACT</name>
<dbReference type="RefSeq" id="WP_243535784.1">
    <property type="nucleotide sequence ID" value="NZ_CP093442.1"/>
</dbReference>
<dbReference type="Proteomes" id="UP000830116">
    <property type="component" value="Chromosome"/>
</dbReference>
<keyword evidence="1" id="KW-0378">Hydrolase</keyword>
<accession>A0ABY4C5L8</accession>
<evidence type="ECO:0000313" key="2">
    <source>
        <dbReference type="Proteomes" id="UP000830116"/>
    </source>
</evidence>
<sequence>MALWRRLSISILFFAVNAWSDESSVYTCRFANDSHGFSSVRMKKFFSPTDNMELGKVDLIQNFIVVESTATKIYQIPLWERDTFIQMWYSPTVRVDAQLSHSQGLAEFSATYSKGSDKFALVCVELK</sequence>
<dbReference type="EMBL" id="CP093442">
    <property type="protein sequence ID" value="UOF00124.1"/>
    <property type="molecule type" value="Genomic_DNA"/>
</dbReference>
<reference evidence="1" key="1">
    <citation type="submission" date="2022-03" db="EMBL/GenBank/DDBJ databases">
        <title>Genome Identification and Characterization of new species Bdellovibrio reynosense LBG001 sp. nov. from a Mexico soil sample.</title>
        <authorList>
            <person name="Camilli A."/>
            <person name="Ajao Y."/>
            <person name="Guo X."/>
        </authorList>
    </citation>
    <scope>NUCLEOTIDE SEQUENCE</scope>
    <source>
        <strain evidence="1">LBG001</strain>
    </source>
</reference>
<gene>
    <name evidence="1" type="ORF">MNR06_10465</name>
</gene>
<protein>
    <submittedName>
        <fullName evidence="1">Cell wall hydrolase</fullName>
    </submittedName>
</protein>